<evidence type="ECO:0000256" key="8">
    <source>
        <dbReference type="SAM" id="Phobius"/>
    </source>
</evidence>
<evidence type="ECO:0008006" key="11">
    <source>
        <dbReference type="Google" id="ProtNLM"/>
    </source>
</evidence>
<dbReference type="Proteomes" id="UP000092651">
    <property type="component" value="Unassembled WGS sequence"/>
</dbReference>
<dbReference type="EMBL" id="MAYH01000023">
    <property type="protein sequence ID" value="OCA72287.1"/>
    <property type="molecule type" value="Genomic_DNA"/>
</dbReference>
<evidence type="ECO:0000256" key="3">
    <source>
        <dbReference type="ARBA" id="ARBA00022676"/>
    </source>
</evidence>
<sequence length="618" mass="69900">MVCSFFYFRYFASAIPKKLRKPQYKYILTMRLGYLSFFLLAAIIFCLGCYYYFPFFSDDSLISLRYAQRFIEGKGLTWNEGHPVEGYSNLLWVLAVSALGKLGMDLILAARVLGILCSVGTLGSILYYFKDKNIKKEYVFLGVALLATTPCFPIWAIGGLEQPLYAFLLTLIVIEVSKIINDKSFKTIYLLSLWLGLLALTRPDGFLFTILTSGFLLLRFGRNRKQLITIGLATAIIPALFLLGQLAFRYSFYGELVPNTALVKVKVTFHHILRGGFYNFKAFFGTLLLSGLGLASLYFLVRKKHPFGYYLLLITAAWVGYVTMVGGDIFPAFRHYYVVLIAFTFSIIFGLSYIKKINLKSKKVSITFIFLVIVNALVQSKIPDNDRAIDERWEFRGMNLGKTLKTKFPNQTLVAVTAAGCIPYASELPTLDMLGLNDYYIPRHPPKNFGNGALAHELGDANYVMKRNPDIIIFHIGGELNFNIGDQLKANKTFNNDYVKVKTKEKDQEYTLFFNKYGKNTGVQQNGKNLSIPAYLFDSSSKDVSVFSENKLLKEMDKGKKHTLSLHNIPQGNWSLGKTTGENLDFDADIAYKNGELTIIITPKSKIFLESLVLERKD</sequence>
<feature type="transmembrane region" description="Helical" evidence="8">
    <location>
        <begin position="282"/>
        <end position="301"/>
    </location>
</feature>
<proteinExistence type="predicted"/>
<feature type="transmembrane region" description="Helical" evidence="8">
    <location>
        <begin position="308"/>
        <end position="330"/>
    </location>
</feature>
<keyword evidence="5 8" id="KW-0812">Transmembrane</keyword>
<keyword evidence="4" id="KW-0808">Transferase</keyword>
<name>A0A1B8ZL70_9FLAO</name>
<protein>
    <recommendedName>
        <fullName evidence="11">Glycosyltransferase RgtA/B/C/D-like domain-containing protein</fullName>
    </recommendedName>
</protein>
<keyword evidence="7 8" id="KW-0472">Membrane</keyword>
<keyword evidence="2" id="KW-1003">Cell membrane</keyword>
<dbReference type="InterPro" id="IPR050297">
    <property type="entry name" value="LipidA_mod_glycosyltrf_83"/>
</dbReference>
<dbReference type="GO" id="GO:0016763">
    <property type="term" value="F:pentosyltransferase activity"/>
    <property type="evidence" value="ECO:0007669"/>
    <property type="project" value="TreeGrafter"/>
</dbReference>
<organism evidence="9 10">
    <name type="scientific">Chryseobacterium artocarpi</name>
    <dbReference type="NCBI Taxonomy" id="1414727"/>
    <lineage>
        <taxon>Bacteria</taxon>
        <taxon>Pseudomonadati</taxon>
        <taxon>Bacteroidota</taxon>
        <taxon>Flavobacteriia</taxon>
        <taxon>Flavobacteriales</taxon>
        <taxon>Weeksellaceae</taxon>
        <taxon>Chryseobacterium group</taxon>
        <taxon>Chryseobacterium</taxon>
    </lineage>
</organism>
<feature type="transmembrane region" description="Helical" evidence="8">
    <location>
        <begin position="227"/>
        <end position="248"/>
    </location>
</feature>
<evidence type="ECO:0000256" key="5">
    <source>
        <dbReference type="ARBA" id="ARBA00022692"/>
    </source>
</evidence>
<feature type="transmembrane region" description="Helical" evidence="8">
    <location>
        <begin position="138"/>
        <end position="158"/>
    </location>
</feature>
<accession>A0A1B8ZL70</accession>
<keyword evidence="3" id="KW-0328">Glycosyltransferase</keyword>
<evidence type="ECO:0000256" key="4">
    <source>
        <dbReference type="ARBA" id="ARBA00022679"/>
    </source>
</evidence>
<keyword evidence="6 8" id="KW-1133">Transmembrane helix</keyword>
<dbReference type="PANTHER" id="PTHR33908">
    <property type="entry name" value="MANNOSYLTRANSFERASE YKCB-RELATED"/>
    <property type="match status" value="1"/>
</dbReference>
<keyword evidence="10" id="KW-1185">Reference proteome</keyword>
<comment type="subcellular location">
    <subcellularLocation>
        <location evidence="1">Cell membrane</location>
        <topology evidence="1">Multi-pass membrane protein</topology>
    </subcellularLocation>
</comment>
<evidence type="ECO:0000256" key="7">
    <source>
        <dbReference type="ARBA" id="ARBA00023136"/>
    </source>
</evidence>
<evidence type="ECO:0000313" key="9">
    <source>
        <dbReference type="EMBL" id="OCA72287.1"/>
    </source>
</evidence>
<dbReference type="GO" id="GO:0005886">
    <property type="term" value="C:plasma membrane"/>
    <property type="evidence" value="ECO:0007669"/>
    <property type="project" value="UniProtKB-SubCell"/>
</dbReference>
<evidence type="ECO:0000256" key="1">
    <source>
        <dbReference type="ARBA" id="ARBA00004651"/>
    </source>
</evidence>
<gene>
    <name evidence="9" type="ORF">BBI01_09120</name>
</gene>
<evidence type="ECO:0000313" key="10">
    <source>
        <dbReference type="Proteomes" id="UP000092651"/>
    </source>
</evidence>
<dbReference type="GO" id="GO:0009103">
    <property type="term" value="P:lipopolysaccharide biosynthetic process"/>
    <property type="evidence" value="ECO:0007669"/>
    <property type="project" value="UniProtKB-ARBA"/>
</dbReference>
<dbReference type="PANTHER" id="PTHR33908:SF11">
    <property type="entry name" value="MEMBRANE PROTEIN"/>
    <property type="match status" value="1"/>
</dbReference>
<evidence type="ECO:0000256" key="2">
    <source>
        <dbReference type="ARBA" id="ARBA00022475"/>
    </source>
</evidence>
<feature type="transmembrane region" description="Helical" evidence="8">
    <location>
        <begin position="32"/>
        <end position="53"/>
    </location>
</feature>
<feature type="transmembrane region" description="Helical" evidence="8">
    <location>
        <begin position="106"/>
        <end position="129"/>
    </location>
</feature>
<comment type="caution">
    <text evidence="9">The sequence shown here is derived from an EMBL/GenBank/DDBJ whole genome shotgun (WGS) entry which is preliminary data.</text>
</comment>
<reference evidence="9 10" key="1">
    <citation type="submission" date="2016-07" db="EMBL/GenBank/DDBJ databases">
        <authorList>
            <person name="Jeong J.-J."/>
            <person name="Kim D.W."/>
            <person name="Sang M.K."/>
            <person name="Choi I.-G."/>
            <person name="Kim K.D."/>
        </authorList>
    </citation>
    <scope>NUCLEOTIDE SEQUENCE [LARGE SCALE GENOMIC DNA]</scope>
    <source>
        <strain evidence="9 10">UTM-3</strain>
    </source>
</reference>
<feature type="transmembrane region" description="Helical" evidence="8">
    <location>
        <begin position="336"/>
        <end position="354"/>
    </location>
</feature>
<evidence type="ECO:0000256" key="6">
    <source>
        <dbReference type="ARBA" id="ARBA00022989"/>
    </source>
</evidence>
<dbReference type="AlphaFoldDB" id="A0A1B8ZL70"/>